<evidence type="ECO:0000313" key="9">
    <source>
        <dbReference type="EMBL" id="MCQ4925434.1"/>
    </source>
</evidence>
<feature type="transmembrane region" description="Helical" evidence="7">
    <location>
        <begin position="287"/>
        <end position="313"/>
    </location>
</feature>
<evidence type="ECO:0000259" key="8">
    <source>
        <dbReference type="PROSITE" id="PS50928"/>
    </source>
</evidence>
<dbReference type="PROSITE" id="PS50928">
    <property type="entry name" value="ABC_TM1"/>
    <property type="match status" value="1"/>
</dbReference>
<reference evidence="9 10" key="1">
    <citation type="submission" date="2022-06" db="EMBL/GenBank/DDBJ databases">
        <title>Isolation of gut microbiota from human fecal samples.</title>
        <authorList>
            <person name="Pamer E.G."/>
            <person name="Barat B."/>
            <person name="Waligurski E."/>
            <person name="Medina S."/>
            <person name="Paddock L."/>
            <person name="Mostad J."/>
        </authorList>
    </citation>
    <scope>NUCLEOTIDE SEQUENCE [LARGE SCALE GENOMIC DNA]</scope>
    <source>
        <strain evidence="9 10">DFI.7.95</strain>
    </source>
</reference>
<evidence type="ECO:0000256" key="4">
    <source>
        <dbReference type="ARBA" id="ARBA00022692"/>
    </source>
</evidence>
<keyword evidence="5 7" id="KW-1133">Transmembrane helix</keyword>
<feature type="transmembrane region" description="Helical" evidence="7">
    <location>
        <begin position="141"/>
        <end position="163"/>
    </location>
</feature>
<dbReference type="CDD" id="cd06261">
    <property type="entry name" value="TM_PBP2"/>
    <property type="match status" value="1"/>
</dbReference>
<dbReference type="EMBL" id="JANGAC010000022">
    <property type="protein sequence ID" value="MCQ4925434.1"/>
    <property type="molecule type" value="Genomic_DNA"/>
</dbReference>
<dbReference type="InterPro" id="IPR000515">
    <property type="entry name" value="MetI-like"/>
</dbReference>
<feature type="transmembrane region" description="Helical" evidence="7">
    <location>
        <begin position="99"/>
        <end position="121"/>
    </location>
</feature>
<dbReference type="SUPFAM" id="SSF161098">
    <property type="entry name" value="MetI-like"/>
    <property type="match status" value="1"/>
</dbReference>
<evidence type="ECO:0000256" key="6">
    <source>
        <dbReference type="ARBA" id="ARBA00023136"/>
    </source>
</evidence>
<evidence type="ECO:0000256" key="3">
    <source>
        <dbReference type="ARBA" id="ARBA00022475"/>
    </source>
</evidence>
<dbReference type="Pfam" id="PF19300">
    <property type="entry name" value="BPD_transp_1_N"/>
    <property type="match status" value="1"/>
</dbReference>
<keyword evidence="3" id="KW-1003">Cell membrane</keyword>
<proteinExistence type="inferred from homology"/>
<dbReference type="Gene3D" id="1.10.3720.10">
    <property type="entry name" value="MetI-like"/>
    <property type="match status" value="1"/>
</dbReference>
<dbReference type="Pfam" id="PF00528">
    <property type="entry name" value="BPD_transp_1"/>
    <property type="match status" value="1"/>
</dbReference>
<evidence type="ECO:0000313" key="10">
    <source>
        <dbReference type="Proteomes" id="UP001524478"/>
    </source>
</evidence>
<sequence>MSFTKYIVRRLAQMIPVILAVTIFNFLIINLAPGDPATVLAGENATQEYIDELRESYGLNEPIHTRLKLYIQKLLKGDLGVSYKYQQPVSAIIKEKMKVTLMLVLLSEIATIIVGTALGALAARHEGKFIDNAISNISMMLYCMPVYWLGMLLILFFAVKLKWLPSSGMYSFGIQKYSKTIDLIRHLILPSLTLFLVHLPTYIKLTRSTVVEVAQEDYIRTARAIGYSEKDIYKKHALRNALLPTVTIAGMSLSTVFSGALLTETVFSWPGMGRMIYDGVAMRDYPLIMGGFLVTTILVVVGSLITDLIYMYLDPRVVNS</sequence>
<dbReference type="InterPro" id="IPR045621">
    <property type="entry name" value="BPD_transp_1_N"/>
</dbReference>
<comment type="subcellular location">
    <subcellularLocation>
        <location evidence="1 7">Cell membrane</location>
        <topology evidence="1 7">Multi-pass membrane protein</topology>
    </subcellularLocation>
</comment>
<comment type="similarity">
    <text evidence="7">Belongs to the binding-protein-dependent transport system permease family.</text>
</comment>
<dbReference type="PANTHER" id="PTHR43163:SF9">
    <property type="entry name" value="ABC TRANSPORTER PERMEASE PROTEIN"/>
    <property type="match status" value="1"/>
</dbReference>
<dbReference type="PANTHER" id="PTHR43163">
    <property type="entry name" value="DIPEPTIDE TRANSPORT SYSTEM PERMEASE PROTEIN DPPB-RELATED"/>
    <property type="match status" value="1"/>
</dbReference>
<feature type="transmembrane region" description="Helical" evidence="7">
    <location>
        <begin position="241"/>
        <end position="267"/>
    </location>
</feature>
<evidence type="ECO:0000256" key="2">
    <source>
        <dbReference type="ARBA" id="ARBA00022448"/>
    </source>
</evidence>
<name>A0ABT1SG12_9FIRM</name>
<evidence type="ECO:0000256" key="7">
    <source>
        <dbReference type="RuleBase" id="RU363032"/>
    </source>
</evidence>
<accession>A0ABT1SG12</accession>
<keyword evidence="4 7" id="KW-0812">Transmembrane</keyword>
<dbReference type="InterPro" id="IPR035906">
    <property type="entry name" value="MetI-like_sf"/>
</dbReference>
<gene>
    <name evidence="9" type="ORF">NE686_20180</name>
</gene>
<dbReference type="Proteomes" id="UP001524478">
    <property type="component" value="Unassembled WGS sequence"/>
</dbReference>
<keyword evidence="6 7" id="KW-0472">Membrane</keyword>
<feature type="transmembrane region" description="Helical" evidence="7">
    <location>
        <begin position="12"/>
        <end position="32"/>
    </location>
</feature>
<protein>
    <submittedName>
        <fullName evidence="9">ABC transporter permease</fullName>
    </submittedName>
</protein>
<evidence type="ECO:0000256" key="1">
    <source>
        <dbReference type="ARBA" id="ARBA00004651"/>
    </source>
</evidence>
<keyword evidence="2 7" id="KW-0813">Transport</keyword>
<comment type="caution">
    <text evidence="9">The sequence shown here is derived from an EMBL/GenBank/DDBJ whole genome shotgun (WGS) entry which is preliminary data.</text>
</comment>
<evidence type="ECO:0000256" key="5">
    <source>
        <dbReference type="ARBA" id="ARBA00022989"/>
    </source>
</evidence>
<dbReference type="RefSeq" id="WP_256312904.1">
    <property type="nucleotide sequence ID" value="NZ_JANGAC010000022.1"/>
</dbReference>
<keyword evidence="10" id="KW-1185">Reference proteome</keyword>
<organism evidence="9 10">
    <name type="scientific">Tissierella carlieri</name>
    <dbReference type="NCBI Taxonomy" id="689904"/>
    <lineage>
        <taxon>Bacteria</taxon>
        <taxon>Bacillati</taxon>
        <taxon>Bacillota</taxon>
        <taxon>Tissierellia</taxon>
        <taxon>Tissierellales</taxon>
        <taxon>Tissierellaceae</taxon>
        <taxon>Tissierella</taxon>
    </lineage>
</organism>
<feature type="domain" description="ABC transmembrane type-1" evidence="8">
    <location>
        <begin position="97"/>
        <end position="310"/>
    </location>
</feature>